<evidence type="ECO:0000313" key="1">
    <source>
        <dbReference type="EMBL" id="KAK9807552.1"/>
    </source>
</evidence>
<dbReference type="SUPFAM" id="SSF48452">
    <property type="entry name" value="TPR-like"/>
    <property type="match status" value="1"/>
</dbReference>
<reference evidence="1 2" key="1">
    <citation type="journal article" date="2024" name="Nat. Commun.">
        <title>Phylogenomics reveals the evolutionary origins of lichenization in chlorophyte algae.</title>
        <authorList>
            <person name="Puginier C."/>
            <person name="Libourel C."/>
            <person name="Otte J."/>
            <person name="Skaloud P."/>
            <person name="Haon M."/>
            <person name="Grisel S."/>
            <person name="Petersen M."/>
            <person name="Berrin J.G."/>
            <person name="Delaux P.M."/>
            <person name="Dal Grande F."/>
            <person name="Keller J."/>
        </authorList>
    </citation>
    <scope>NUCLEOTIDE SEQUENCE [LARGE SCALE GENOMIC DNA]</scope>
    <source>
        <strain evidence="1 2">SAG 2043</strain>
    </source>
</reference>
<gene>
    <name evidence="1" type="ORF">WJX72_002383</name>
</gene>
<keyword evidence="2" id="KW-1185">Reference proteome</keyword>
<dbReference type="InterPro" id="IPR053137">
    <property type="entry name" value="NLR-like"/>
</dbReference>
<dbReference type="Proteomes" id="UP001489004">
    <property type="component" value="Unassembled WGS sequence"/>
</dbReference>
<name>A0AAW1PHH3_9CHLO</name>
<evidence type="ECO:0008006" key="3">
    <source>
        <dbReference type="Google" id="ProtNLM"/>
    </source>
</evidence>
<proteinExistence type="predicted"/>
<dbReference type="InterPro" id="IPR011990">
    <property type="entry name" value="TPR-like_helical_dom_sf"/>
</dbReference>
<dbReference type="PANTHER" id="PTHR46082:SF6">
    <property type="entry name" value="AAA+ ATPASE DOMAIN-CONTAINING PROTEIN-RELATED"/>
    <property type="match status" value="1"/>
</dbReference>
<dbReference type="EMBL" id="JALJOR010000012">
    <property type="protein sequence ID" value="KAK9807552.1"/>
    <property type="molecule type" value="Genomic_DNA"/>
</dbReference>
<dbReference type="Pfam" id="PF13374">
    <property type="entry name" value="TPR_10"/>
    <property type="match status" value="3"/>
</dbReference>
<comment type="caution">
    <text evidence="1">The sequence shown here is derived from an EMBL/GenBank/DDBJ whole genome shotgun (WGS) entry which is preliminary data.</text>
</comment>
<protein>
    <recommendedName>
        <fullName evidence="3">Tetratricopeptide repeat protein</fullName>
    </recommendedName>
</protein>
<evidence type="ECO:0000313" key="2">
    <source>
        <dbReference type="Proteomes" id="UP001489004"/>
    </source>
</evidence>
<dbReference type="AlphaFoldDB" id="A0AAW1PHH3"/>
<dbReference type="Gene3D" id="1.25.40.10">
    <property type="entry name" value="Tetratricopeptide repeat domain"/>
    <property type="match status" value="1"/>
</dbReference>
<organism evidence="1 2">
    <name type="scientific">[Myrmecia] bisecta</name>
    <dbReference type="NCBI Taxonomy" id="41462"/>
    <lineage>
        <taxon>Eukaryota</taxon>
        <taxon>Viridiplantae</taxon>
        <taxon>Chlorophyta</taxon>
        <taxon>core chlorophytes</taxon>
        <taxon>Trebouxiophyceae</taxon>
        <taxon>Trebouxiales</taxon>
        <taxon>Trebouxiaceae</taxon>
        <taxon>Myrmecia</taxon>
    </lineage>
</organism>
<accession>A0AAW1PHH3</accession>
<dbReference type="PANTHER" id="PTHR46082">
    <property type="entry name" value="ATP/GTP-BINDING PROTEIN-RELATED"/>
    <property type="match status" value="1"/>
</dbReference>
<sequence length="343" mass="37123">MLWISGSPVMEALDQGGASEVALEQVQRLVASILVPQLKQQQGGVDGGKPAEWRTVNDWLHRHTSCPILIVLEHAEDALCSEPLAKPGRNALALTSIAGFISSGLDPLVAIDDARKLGLLDIEAAPAHSAAKPSSTTVMAPRVHRVFASWLLQYLQPAEQLALAQLSFFGGSFSAAGAAARTLGESHPETLGDMVPLACWLSNEGRYQESEQLEKEIIALRQSVLGPEHPDTLRAIGTLALDLRDQGRHHEAEPLNRRLIEVRRRVCGHDHPDTISSMDELAGSLSGLGLHEEGERVRRQAWELQKLRFGSEHPDTLTSMANLAGFLNALEQAGAVRSGWAAQ</sequence>